<dbReference type="OrthoDB" id="9784513at2"/>
<evidence type="ECO:0000259" key="2">
    <source>
        <dbReference type="PROSITE" id="PS50206"/>
    </source>
</evidence>
<sequence precursor="true">MTSPARLLLALCATLGASFATLAPVQAAEPELLRIIGEDKKFIVQTAKGPLEITRTMTPCAKNKGWLQPLVPVAGVHPVGEIEILHALNDRDAMLVDMRESQDRVNGTIPNSYHIPYTEVAGRMDELGCKKTGKGWDCSSAKKVYAFCNGPVCPQSPTAILAMTRDGFPADKIYYYRGGMLDWEALGFPVIKGDF</sequence>
<dbReference type="EMBL" id="CP001013">
    <property type="protein sequence ID" value="ACB35965.1"/>
    <property type="molecule type" value="Genomic_DNA"/>
</dbReference>
<keyword evidence="1" id="KW-0732">Signal</keyword>
<keyword evidence="4" id="KW-1185">Reference proteome</keyword>
<dbReference type="InterPro" id="IPR036873">
    <property type="entry name" value="Rhodanese-like_dom_sf"/>
</dbReference>
<accession>B1Y5R9</accession>
<dbReference type="HOGENOM" id="CLU_107458_0_0_4"/>
<feature type="signal peptide" evidence="1">
    <location>
        <begin position="1"/>
        <end position="27"/>
    </location>
</feature>
<dbReference type="Proteomes" id="UP000001693">
    <property type="component" value="Chromosome"/>
</dbReference>
<evidence type="ECO:0000313" key="3">
    <source>
        <dbReference type="EMBL" id="ACB35965.1"/>
    </source>
</evidence>
<evidence type="ECO:0000256" key="1">
    <source>
        <dbReference type="SAM" id="SignalP"/>
    </source>
</evidence>
<name>B1Y5R9_LEPCP</name>
<proteinExistence type="predicted"/>
<dbReference type="CDD" id="cd00158">
    <property type="entry name" value="RHOD"/>
    <property type="match status" value="1"/>
</dbReference>
<dbReference type="RefSeq" id="WP_012348712.1">
    <property type="nucleotide sequence ID" value="NC_010524.1"/>
</dbReference>
<feature type="domain" description="Rhodanese" evidence="2">
    <location>
        <begin position="89"/>
        <end position="192"/>
    </location>
</feature>
<organism evidence="3 4">
    <name type="scientific">Leptothrix cholodnii (strain ATCC 51168 / LMG 8142 / SP-6)</name>
    <name type="common">Leptothrix discophora (strain SP-6)</name>
    <dbReference type="NCBI Taxonomy" id="395495"/>
    <lineage>
        <taxon>Bacteria</taxon>
        <taxon>Pseudomonadati</taxon>
        <taxon>Pseudomonadota</taxon>
        <taxon>Betaproteobacteria</taxon>
        <taxon>Burkholderiales</taxon>
        <taxon>Sphaerotilaceae</taxon>
        <taxon>Leptothrix</taxon>
    </lineage>
</organism>
<protein>
    <submittedName>
        <fullName evidence="3">Rhodanese domain protein</fullName>
    </submittedName>
</protein>
<dbReference type="STRING" id="395495.Lcho_3711"/>
<dbReference type="SUPFAM" id="SSF52821">
    <property type="entry name" value="Rhodanese/Cell cycle control phosphatase"/>
    <property type="match status" value="1"/>
</dbReference>
<feature type="chain" id="PRO_5002772828" evidence="1">
    <location>
        <begin position="28"/>
        <end position="195"/>
    </location>
</feature>
<dbReference type="KEGG" id="lch:Lcho_3711"/>
<dbReference type="InterPro" id="IPR001763">
    <property type="entry name" value="Rhodanese-like_dom"/>
</dbReference>
<dbReference type="Pfam" id="PF00581">
    <property type="entry name" value="Rhodanese"/>
    <property type="match status" value="1"/>
</dbReference>
<dbReference type="Gene3D" id="3.40.250.10">
    <property type="entry name" value="Rhodanese-like domain"/>
    <property type="match status" value="1"/>
</dbReference>
<dbReference type="PROSITE" id="PS50206">
    <property type="entry name" value="RHODANESE_3"/>
    <property type="match status" value="1"/>
</dbReference>
<evidence type="ECO:0000313" key="4">
    <source>
        <dbReference type="Proteomes" id="UP000001693"/>
    </source>
</evidence>
<gene>
    <name evidence="3" type="ordered locus">Lcho_3711</name>
</gene>
<dbReference type="eggNOG" id="COG0607">
    <property type="taxonomic scope" value="Bacteria"/>
</dbReference>
<dbReference type="AlphaFoldDB" id="B1Y5R9"/>
<dbReference type="SMART" id="SM00450">
    <property type="entry name" value="RHOD"/>
    <property type="match status" value="1"/>
</dbReference>
<reference evidence="3 4" key="1">
    <citation type="submission" date="2008-03" db="EMBL/GenBank/DDBJ databases">
        <title>Complete sequence of Leptothrix cholodnii SP-6.</title>
        <authorList>
            <consortium name="US DOE Joint Genome Institute"/>
            <person name="Copeland A."/>
            <person name="Lucas S."/>
            <person name="Lapidus A."/>
            <person name="Glavina del Rio T."/>
            <person name="Dalin E."/>
            <person name="Tice H."/>
            <person name="Bruce D."/>
            <person name="Goodwin L."/>
            <person name="Pitluck S."/>
            <person name="Chertkov O."/>
            <person name="Brettin T."/>
            <person name="Detter J.C."/>
            <person name="Han C."/>
            <person name="Kuske C.R."/>
            <person name="Schmutz J."/>
            <person name="Larimer F."/>
            <person name="Land M."/>
            <person name="Hauser L."/>
            <person name="Kyrpides N."/>
            <person name="Lykidis A."/>
            <person name="Emerson D."/>
            <person name="Richardson P."/>
        </authorList>
    </citation>
    <scope>NUCLEOTIDE SEQUENCE [LARGE SCALE GENOMIC DNA]</scope>
    <source>
        <strain evidence="4">ATCC 51168 / LMG 8142 / SP-6</strain>
    </source>
</reference>